<dbReference type="AlphaFoldDB" id="A0A2S0URG6"/>
<feature type="transmembrane region" description="Helical" evidence="1">
    <location>
        <begin position="263"/>
        <end position="281"/>
    </location>
</feature>
<dbReference type="PANTHER" id="PTHR22911:SF135">
    <property type="entry name" value="BLR4310 PROTEIN"/>
    <property type="match status" value="1"/>
</dbReference>
<dbReference type="EMBL" id="CP028918">
    <property type="protein sequence ID" value="AWB50408.1"/>
    <property type="molecule type" value="Genomic_DNA"/>
</dbReference>
<feature type="transmembrane region" description="Helical" evidence="1">
    <location>
        <begin position="144"/>
        <end position="167"/>
    </location>
</feature>
<dbReference type="InterPro" id="IPR000620">
    <property type="entry name" value="EamA_dom"/>
</dbReference>
<dbReference type="KEGG" id="geh:HYN69_13750"/>
<evidence type="ECO:0000259" key="2">
    <source>
        <dbReference type="Pfam" id="PF00892"/>
    </source>
</evidence>
<name>A0A2S0URG6_9RHOB</name>
<dbReference type="PANTHER" id="PTHR22911">
    <property type="entry name" value="ACYL-MALONYL CONDENSING ENZYME-RELATED"/>
    <property type="match status" value="1"/>
</dbReference>
<feature type="transmembrane region" description="Helical" evidence="1">
    <location>
        <begin position="122"/>
        <end position="138"/>
    </location>
</feature>
<keyword evidence="1" id="KW-0812">Transmembrane</keyword>
<evidence type="ECO:0000313" key="4">
    <source>
        <dbReference type="Proteomes" id="UP000244496"/>
    </source>
</evidence>
<accession>A0A2S0URG6</accession>
<feature type="transmembrane region" description="Helical" evidence="1">
    <location>
        <begin position="179"/>
        <end position="202"/>
    </location>
</feature>
<evidence type="ECO:0000313" key="3">
    <source>
        <dbReference type="EMBL" id="AWB50408.1"/>
    </source>
</evidence>
<evidence type="ECO:0000256" key="1">
    <source>
        <dbReference type="SAM" id="Phobius"/>
    </source>
</evidence>
<feature type="transmembrane region" description="Helical" evidence="1">
    <location>
        <begin position="66"/>
        <end position="87"/>
    </location>
</feature>
<feature type="transmembrane region" description="Helical" evidence="1">
    <location>
        <begin position="238"/>
        <end position="257"/>
    </location>
</feature>
<organism evidence="3 4">
    <name type="scientific">Paragemmobacter aquarius</name>
    <dbReference type="NCBI Taxonomy" id="2169400"/>
    <lineage>
        <taxon>Bacteria</taxon>
        <taxon>Pseudomonadati</taxon>
        <taxon>Pseudomonadota</taxon>
        <taxon>Alphaproteobacteria</taxon>
        <taxon>Rhodobacterales</taxon>
        <taxon>Paracoccaceae</taxon>
        <taxon>Paragemmobacter</taxon>
    </lineage>
</organism>
<feature type="domain" description="EamA" evidence="2">
    <location>
        <begin position="148"/>
        <end position="278"/>
    </location>
</feature>
<keyword evidence="4" id="KW-1185">Reference proteome</keyword>
<reference evidence="3 4" key="1">
    <citation type="submission" date="2018-04" db="EMBL/GenBank/DDBJ databases">
        <title>Genome sequencing of Gemmobacter.</title>
        <authorList>
            <person name="Yi H."/>
            <person name="Baek M.-G."/>
        </authorList>
    </citation>
    <scope>NUCLEOTIDE SEQUENCE [LARGE SCALE GENOMIC DNA]</scope>
    <source>
        <strain evidence="3 4">HYN0069</strain>
    </source>
</reference>
<keyword evidence="1" id="KW-1133">Transmembrane helix</keyword>
<feature type="domain" description="EamA" evidence="2">
    <location>
        <begin position="5"/>
        <end position="138"/>
    </location>
</feature>
<feature type="transmembrane region" description="Helical" evidence="1">
    <location>
        <begin position="208"/>
        <end position="226"/>
    </location>
</feature>
<feature type="transmembrane region" description="Helical" evidence="1">
    <location>
        <begin position="35"/>
        <end position="54"/>
    </location>
</feature>
<dbReference type="GO" id="GO:0016020">
    <property type="term" value="C:membrane"/>
    <property type="evidence" value="ECO:0007669"/>
    <property type="project" value="InterPro"/>
</dbReference>
<keyword evidence="1" id="KW-0472">Membrane</keyword>
<protein>
    <submittedName>
        <fullName evidence="3">EamA family transporter</fullName>
    </submittedName>
</protein>
<sequence>MRYGTGMLLVVAAGVLWSVQGLVFRQIDTAGTWAVLFWRSVGMLPVLLAFLAYRAGGSPVPAIRQVGLAGALGGIGLVAAFAGAIYSIQVTTIANAVFLFAASPFLTALIGWVVLGERVRGETWAAIGVALVGIFVMVREGLHGGAMAGNVAALLSALGFAVFTVSLRWRKLTDTLPSVLMGGVFSIIVGAAVASMLGQTLAVPVSDAVWAMAMGAVTLSGGMVLYTLGSRVVPAAELALLSNIEVMLAPLWVWAFLGETASANTFLGGAIILVAVMMNGVSGARRRLA</sequence>
<dbReference type="Pfam" id="PF00892">
    <property type="entry name" value="EamA"/>
    <property type="match status" value="2"/>
</dbReference>
<dbReference type="InterPro" id="IPR037185">
    <property type="entry name" value="EmrE-like"/>
</dbReference>
<feature type="transmembrane region" description="Helical" evidence="1">
    <location>
        <begin position="93"/>
        <end position="115"/>
    </location>
</feature>
<proteinExistence type="predicted"/>
<gene>
    <name evidence="3" type="ORF">HYN69_13750</name>
</gene>
<dbReference type="SUPFAM" id="SSF103481">
    <property type="entry name" value="Multidrug resistance efflux transporter EmrE"/>
    <property type="match status" value="2"/>
</dbReference>
<dbReference type="OrthoDB" id="8690132at2"/>
<dbReference type="Proteomes" id="UP000244496">
    <property type="component" value="Chromosome"/>
</dbReference>